<evidence type="ECO:0000259" key="1">
    <source>
        <dbReference type="PROSITE" id="PS50181"/>
    </source>
</evidence>
<dbReference type="AlphaFoldDB" id="A0A369JJ84"/>
<proteinExistence type="predicted"/>
<name>A0A369JJ84_HYPMA</name>
<sequence length="487" mass="54737">MSGKVCIETVLKAHIATKAVSLPISYLVPWRYYSSTRPPHQILPALPLEIITAILNELDWCDLLKVRMVCKGLNDISRTRSFWTTQYYQYAMEKKLLPRTEEPLESYSAEELERWVLMRRSADLGWSFGSSEPTRKRWIRHHTSLAACLVQGGRWLLVGGEDGSVMTYDLDASELSSAILIPPRDAEDPQPVDWIAIDIDKTAQKLTFTLAVSPHSRHMYAENSSLKVEIWNVTLSGHGSEAYLTAHLLKSFLATEQAKVRSISLRGHLFARNMLTLANRSYIEVFDWTKSTSSAHRRTTIFPQEITACVHILPDQRILALSMESLLFYGISQMDVIDHPVAPVFSQTATEPQHASYLVLNSGTAIHGLIVPHAFDQTPHLVELLKLAHNSVYSFVGFEKAIVEYLTDLSVATLSFSWDTMPGGTPSDRQSTDTSSASHHKGRNLLLSWKDAPLVMDEEVGRMALQFRKDILIIDTALCFAPPCTNQ</sequence>
<accession>A0A369JJ84</accession>
<dbReference type="InterPro" id="IPR036047">
    <property type="entry name" value="F-box-like_dom_sf"/>
</dbReference>
<protein>
    <recommendedName>
        <fullName evidence="1">F-box domain-containing protein</fullName>
    </recommendedName>
</protein>
<reference evidence="2" key="1">
    <citation type="submission" date="2018-04" db="EMBL/GenBank/DDBJ databases">
        <title>Whole genome sequencing of Hypsizygus marmoreus.</title>
        <authorList>
            <person name="Choi I.-G."/>
            <person name="Min B."/>
            <person name="Kim J.-G."/>
            <person name="Kim S."/>
            <person name="Oh Y.-L."/>
            <person name="Kong W.-S."/>
            <person name="Park H."/>
            <person name="Jeong J."/>
            <person name="Song E.-S."/>
        </authorList>
    </citation>
    <scope>NUCLEOTIDE SEQUENCE [LARGE SCALE GENOMIC DNA]</scope>
    <source>
        <strain evidence="2">51987-8</strain>
    </source>
</reference>
<evidence type="ECO:0000313" key="2">
    <source>
        <dbReference type="EMBL" id="RDB22269.1"/>
    </source>
</evidence>
<dbReference type="SUPFAM" id="SSF69322">
    <property type="entry name" value="Tricorn protease domain 2"/>
    <property type="match status" value="1"/>
</dbReference>
<dbReference type="Gene3D" id="2.130.10.10">
    <property type="entry name" value="YVTN repeat-like/Quinoprotein amine dehydrogenase"/>
    <property type="match status" value="1"/>
</dbReference>
<gene>
    <name evidence="2" type="ORF">Hypma_010711</name>
</gene>
<organism evidence="2 3">
    <name type="scientific">Hypsizygus marmoreus</name>
    <name type="common">White beech mushroom</name>
    <name type="synonym">Agaricus marmoreus</name>
    <dbReference type="NCBI Taxonomy" id="39966"/>
    <lineage>
        <taxon>Eukaryota</taxon>
        <taxon>Fungi</taxon>
        <taxon>Dikarya</taxon>
        <taxon>Basidiomycota</taxon>
        <taxon>Agaricomycotina</taxon>
        <taxon>Agaricomycetes</taxon>
        <taxon>Agaricomycetidae</taxon>
        <taxon>Agaricales</taxon>
        <taxon>Tricholomatineae</taxon>
        <taxon>Lyophyllaceae</taxon>
        <taxon>Hypsizygus</taxon>
    </lineage>
</organism>
<dbReference type="OrthoDB" id="3045565at2759"/>
<feature type="domain" description="F-box" evidence="1">
    <location>
        <begin position="40"/>
        <end position="86"/>
    </location>
</feature>
<dbReference type="EMBL" id="LUEZ02000052">
    <property type="protein sequence ID" value="RDB22269.1"/>
    <property type="molecule type" value="Genomic_DNA"/>
</dbReference>
<comment type="caution">
    <text evidence="2">The sequence shown here is derived from an EMBL/GenBank/DDBJ whole genome shotgun (WGS) entry which is preliminary data.</text>
</comment>
<dbReference type="Proteomes" id="UP000076154">
    <property type="component" value="Unassembled WGS sequence"/>
</dbReference>
<dbReference type="PROSITE" id="PS50181">
    <property type="entry name" value="FBOX"/>
    <property type="match status" value="1"/>
</dbReference>
<dbReference type="Gene3D" id="1.20.1280.50">
    <property type="match status" value="1"/>
</dbReference>
<evidence type="ECO:0000313" key="3">
    <source>
        <dbReference type="Proteomes" id="UP000076154"/>
    </source>
</evidence>
<dbReference type="SUPFAM" id="SSF81383">
    <property type="entry name" value="F-box domain"/>
    <property type="match status" value="1"/>
</dbReference>
<dbReference type="InParanoid" id="A0A369JJ84"/>
<dbReference type="InterPro" id="IPR001810">
    <property type="entry name" value="F-box_dom"/>
</dbReference>
<keyword evidence="3" id="KW-1185">Reference proteome</keyword>
<dbReference type="Pfam" id="PF12937">
    <property type="entry name" value="F-box-like"/>
    <property type="match status" value="1"/>
</dbReference>
<dbReference type="InterPro" id="IPR015943">
    <property type="entry name" value="WD40/YVTN_repeat-like_dom_sf"/>
</dbReference>
<dbReference type="SMART" id="SM00256">
    <property type="entry name" value="FBOX"/>
    <property type="match status" value="1"/>
</dbReference>